<organism evidence="3 4">
    <name type="scientific">Flavimaricola marinus</name>
    <dbReference type="NCBI Taxonomy" id="1819565"/>
    <lineage>
        <taxon>Bacteria</taxon>
        <taxon>Pseudomonadati</taxon>
        <taxon>Pseudomonadota</taxon>
        <taxon>Alphaproteobacteria</taxon>
        <taxon>Rhodobacterales</taxon>
        <taxon>Paracoccaceae</taxon>
        <taxon>Flavimaricola</taxon>
    </lineage>
</organism>
<dbReference type="PANTHER" id="PTHR43172:SF2">
    <property type="entry name" value="ADENYLOSUCCINATE LYASE C-TERMINAL DOMAIN-CONTAINING PROTEIN"/>
    <property type="match status" value="1"/>
</dbReference>
<dbReference type="PANTHER" id="PTHR43172">
    <property type="entry name" value="ADENYLOSUCCINATE LYASE"/>
    <property type="match status" value="1"/>
</dbReference>
<feature type="domain" description="Adenylosuccinate lyase C-terminal" evidence="2">
    <location>
        <begin position="363"/>
        <end position="436"/>
    </location>
</feature>
<keyword evidence="3" id="KW-0413">Isomerase</keyword>
<dbReference type="InterPro" id="IPR008948">
    <property type="entry name" value="L-Aspartase-like"/>
</dbReference>
<gene>
    <name evidence="3" type="primary">pcaB</name>
    <name evidence="3" type="ORF">LOM8899_02587</name>
</gene>
<keyword evidence="4" id="KW-1185">Reference proteome</keyword>
<sequence length="444" mass="46176">MSASLYDSAIFRDLMQDRETAMLFTDTAELRAMLLVWGALAQAQAKAGIVPDVSAKAIQRAAMEIQIDPAALASATGKNAVPVPALLASFRGEMTAPEHAAWVHYGATSQDIMDTGLALRLRQVLSLAEKRLVGIVTALGKLAEAEAETIMAGRTYGQVATPTTFGAMVASWGWPLLTLLKQLPAQRDAVLRVSLSGAAGTLSVMGDAGPQVRADLAAGLGLNDPGHSWHSDRSGIAGLSAWITQVTGALGKIGADLALMAQSGISEARSGAAGGSSTMPQKQNPVGPTVLMAIAAQIVGLNSVMQSAQVHRQQRDGAAWISEWLSFPQICLGLGRSLALAEELINSTVADPAQMRANLDDGRGLIFAEALSFRLSETLPRPDAQAAVKSLCATCLSDGTPLPDLARAAYPDLSLDDVFDMGAQLGLAPSEARAFAATAAELAN</sequence>
<dbReference type="InterPro" id="IPR019468">
    <property type="entry name" value="AdenyloSucc_lyase_C"/>
</dbReference>
<dbReference type="Pfam" id="PF00206">
    <property type="entry name" value="Lyase_1"/>
    <property type="match status" value="1"/>
</dbReference>
<dbReference type="AlphaFoldDB" id="A0A238LHK1"/>
<dbReference type="InterPro" id="IPR020557">
    <property type="entry name" value="Fumarate_lyase_CS"/>
</dbReference>
<dbReference type="Gene3D" id="1.10.40.30">
    <property type="entry name" value="Fumarase/aspartase (C-terminal domain)"/>
    <property type="match status" value="1"/>
</dbReference>
<dbReference type="OrthoDB" id="9768878at2"/>
<dbReference type="Proteomes" id="UP000201613">
    <property type="component" value="Unassembled WGS sequence"/>
</dbReference>
<evidence type="ECO:0000259" key="2">
    <source>
        <dbReference type="SMART" id="SM00998"/>
    </source>
</evidence>
<dbReference type="EMBL" id="FXZK01000004">
    <property type="protein sequence ID" value="SMY08436.1"/>
    <property type="molecule type" value="Genomic_DNA"/>
</dbReference>
<dbReference type="InterPro" id="IPR022761">
    <property type="entry name" value="Fumarate_lyase_N"/>
</dbReference>
<evidence type="ECO:0000256" key="1">
    <source>
        <dbReference type="ARBA" id="ARBA00034772"/>
    </source>
</evidence>
<evidence type="ECO:0000313" key="3">
    <source>
        <dbReference type="EMBL" id="SMY08436.1"/>
    </source>
</evidence>
<dbReference type="PRINTS" id="PR00145">
    <property type="entry name" value="ARGSUCLYASE"/>
</dbReference>
<evidence type="ECO:0000313" key="4">
    <source>
        <dbReference type="Proteomes" id="UP000201613"/>
    </source>
</evidence>
<dbReference type="PRINTS" id="PR00149">
    <property type="entry name" value="FUMRATELYASE"/>
</dbReference>
<dbReference type="InterPro" id="IPR000362">
    <property type="entry name" value="Fumarate_lyase_fam"/>
</dbReference>
<dbReference type="PROSITE" id="PS00163">
    <property type="entry name" value="FUMARATE_LYASES"/>
    <property type="match status" value="1"/>
</dbReference>
<dbReference type="GO" id="GO:0047472">
    <property type="term" value="F:3-carboxy-cis,cis-muconate cycloisomerase activity"/>
    <property type="evidence" value="ECO:0007669"/>
    <property type="project" value="UniProtKB-EC"/>
</dbReference>
<dbReference type="GO" id="GO:0016829">
    <property type="term" value="F:lyase activity"/>
    <property type="evidence" value="ECO:0007669"/>
    <property type="project" value="UniProtKB-ARBA"/>
</dbReference>
<dbReference type="SUPFAM" id="SSF48557">
    <property type="entry name" value="L-aspartase-like"/>
    <property type="match status" value="1"/>
</dbReference>
<accession>A0A238LHK1</accession>
<dbReference type="SMART" id="SM00998">
    <property type="entry name" value="ADSL_C"/>
    <property type="match status" value="1"/>
</dbReference>
<dbReference type="EC" id="5.5.1.2" evidence="3"/>
<comment type="similarity">
    <text evidence="1">Belongs to the class-II fumarase/aspartase family.</text>
</comment>
<dbReference type="Gene3D" id="1.20.200.10">
    <property type="entry name" value="Fumarase/aspartase (Central domain)"/>
    <property type="match status" value="1"/>
</dbReference>
<dbReference type="RefSeq" id="WP_093992601.1">
    <property type="nucleotide sequence ID" value="NZ_FXZK01000004.1"/>
</dbReference>
<name>A0A238LHK1_9RHOB</name>
<proteinExistence type="inferred from homology"/>
<protein>
    <submittedName>
        <fullName evidence="3">3-carboxy-cis,cis-muconate cycloisomerase</fullName>
        <ecNumber evidence="3">5.5.1.2</ecNumber>
    </submittedName>
</protein>
<reference evidence="4" key="1">
    <citation type="submission" date="2017-05" db="EMBL/GenBank/DDBJ databases">
        <authorList>
            <person name="Rodrigo-Torres L."/>
            <person name="Arahal R. D."/>
            <person name="Lucena T."/>
        </authorList>
    </citation>
    <scope>NUCLEOTIDE SEQUENCE [LARGE SCALE GENOMIC DNA]</scope>
    <source>
        <strain evidence="4">CECT 8899</strain>
    </source>
</reference>